<proteinExistence type="predicted"/>
<comment type="caution">
    <text evidence="1">The sequence shown here is derived from an EMBL/GenBank/DDBJ whole genome shotgun (WGS) entry which is preliminary data.</text>
</comment>
<protein>
    <submittedName>
        <fullName evidence="1">Uncharacterized protein</fullName>
    </submittedName>
</protein>
<dbReference type="AlphaFoldDB" id="A7A542"/>
<sequence length="92" mass="10219">MWQRCRQCHCRKTQAQCRHIGGNNSTGTSGTDAVADNPLELVESGWSVSQQGYVSYAFALRNTSTTLQVQYPEVAITGEPKTAPSCSRRRKR</sequence>
<accession>A7A542</accession>
<dbReference type="EMBL" id="AAXD02000018">
    <property type="protein sequence ID" value="EDN84026.1"/>
    <property type="molecule type" value="Genomic_DNA"/>
</dbReference>
<dbReference type="Proteomes" id="UP000003773">
    <property type="component" value="Unassembled WGS sequence"/>
</dbReference>
<evidence type="ECO:0000313" key="1">
    <source>
        <dbReference type="EMBL" id="EDN84026.1"/>
    </source>
</evidence>
<name>A7A542_BIFAD</name>
<evidence type="ECO:0000313" key="2">
    <source>
        <dbReference type="Proteomes" id="UP000003773"/>
    </source>
</evidence>
<reference evidence="1 2" key="1">
    <citation type="submission" date="2007-04" db="EMBL/GenBank/DDBJ databases">
        <authorList>
            <person name="Fulton L."/>
            <person name="Clifton S."/>
            <person name="Fulton B."/>
            <person name="Xu J."/>
            <person name="Minx P."/>
            <person name="Pepin K.H."/>
            <person name="Johnson M."/>
            <person name="Thiruvilangam P."/>
            <person name="Bhonagiri V."/>
            <person name="Nash W.E."/>
            <person name="Mardis E.R."/>
            <person name="Wilson R.K."/>
        </authorList>
    </citation>
    <scope>NUCLEOTIDE SEQUENCE [LARGE SCALE GENOMIC DNA]</scope>
    <source>
        <strain evidence="1 2">L2-32</strain>
    </source>
</reference>
<dbReference type="HOGENOM" id="CLU_2407347_0_0_11"/>
<organism evidence="1 2">
    <name type="scientific">Bifidobacterium adolescentis L2-32</name>
    <dbReference type="NCBI Taxonomy" id="411481"/>
    <lineage>
        <taxon>Bacteria</taxon>
        <taxon>Bacillati</taxon>
        <taxon>Actinomycetota</taxon>
        <taxon>Actinomycetes</taxon>
        <taxon>Bifidobacteriales</taxon>
        <taxon>Bifidobacteriaceae</taxon>
        <taxon>Bifidobacterium</taxon>
    </lineage>
</organism>
<gene>
    <name evidence="1" type="ORF">BIFADO_00958</name>
</gene>
<reference evidence="1 2" key="2">
    <citation type="submission" date="2007-05" db="EMBL/GenBank/DDBJ databases">
        <title>Draft genome sequence of Bifidobacterium adolescentis (L2-32).</title>
        <authorList>
            <person name="Sudarsanam P."/>
            <person name="Ley R."/>
            <person name="Guruge J."/>
            <person name="Turnbaugh P.J."/>
            <person name="Mahowald M."/>
            <person name="Liep D."/>
            <person name="Gordon J."/>
        </authorList>
    </citation>
    <scope>NUCLEOTIDE SEQUENCE [LARGE SCALE GENOMIC DNA]</scope>
    <source>
        <strain evidence="1 2">L2-32</strain>
    </source>
</reference>